<evidence type="ECO:0000256" key="3">
    <source>
        <dbReference type="ARBA" id="ARBA00023136"/>
    </source>
</evidence>
<dbReference type="PROSITE" id="PS50850">
    <property type="entry name" value="MFS"/>
    <property type="match status" value="1"/>
</dbReference>
<protein>
    <submittedName>
        <fullName evidence="6">Putative MFS transporter</fullName>
    </submittedName>
</protein>
<name>K2LQU0_9HYPH</name>
<dbReference type="PANTHER" id="PTHR23542">
    <property type="match status" value="1"/>
</dbReference>
<feature type="transmembrane region" description="Helical" evidence="4">
    <location>
        <begin position="333"/>
        <end position="351"/>
    </location>
</feature>
<evidence type="ECO:0000256" key="4">
    <source>
        <dbReference type="SAM" id="Phobius"/>
    </source>
</evidence>
<accession>K2LQU0</accession>
<reference evidence="6 7" key="1">
    <citation type="journal article" date="2012" name="J. Bacteriol.">
        <title>Genome Sequence of Nitratireductor pacificus Type Strain pht-3B.</title>
        <authorList>
            <person name="Lai Q."/>
            <person name="Li G."/>
            <person name="Shao Z."/>
        </authorList>
    </citation>
    <scope>NUCLEOTIDE SEQUENCE [LARGE SCALE GENOMIC DNA]</scope>
    <source>
        <strain evidence="7">pht-3B</strain>
    </source>
</reference>
<keyword evidence="3 4" id="KW-0472">Membrane</keyword>
<sequence>MGIGGSYVAVLRNDGVVRLVGAMATSRLTTSMLSLSLLLAVSESRDSYAEAGAVLFAHALALAVTAPLGGRLADRYGARRVLLAFIGLHALAYAAMLAALLQDLPAASLLAAAALLGGSTPPSGAIVRSTWPRLVPERTLPSAYALDTAINSGTFIIGPALVGGLILIMPADMVIGLCAVAKIAGDLLIATGPSAAKVPEGHRGTMWGALANPALILLFAIIAIDTFTIGALQVGAAASTGAAATGLLFSAFAMGEVAGGLLYGARKGPASVKPHMISLHLVTACFLLLMSQVTGLWALLALYLAAGLFGGARDTLGQLAVGLGAQPGHRTEAFGWLASFMWAGYGLGTLVSGRVDAEWGRDSLYLVAGALSVLAAVAALGLRTRRAQSLPA</sequence>
<feature type="domain" description="Major facilitator superfamily (MFS) profile" evidence="5">
    <location>
        <begin position="206"/>
        <end position="392"/>
    </location>
</feature>
<dbReference type="SUPFAM" id="SSF103473">
    <property type="entry name" value="MFS general substrate transporter"/>
    <property type="match status" value="1"/>
</dbReference>
<feature type="transmembrane region" description="Helical" evidence="4">
    <location>
        <begin position="81"/>
        <end position="101"/>
    </location>
</feature>
<dbReference type="AlphaFoldDB" id="K2LQU0"/>
<feature type="transmembrane region" description="Helical" evidence="4">
    <location>
        <begin position="214"/>
        <end position="236"/>
    </location>
</feature>
<dbReference type="OrthoDB" id="9180256at2"/>
<dbReference type="Gene3D" id="1.20.1250.20">
    <property type="entry name" value="MFS general substrate transporter like domains"/>
    <property type="match status" value="1"/>
</dbReference>
<dbReference type="InterPro" id="IPR020846">
    <property type="entry name" value="MFS_dom"/>
</dbReference>
<feature type="transmembrane region" description="Helical" evidence="4">
    <location>
        <begin position="242"/>
        <end position="265"/>
    </location>
</feature>
<organism evidence="6 7">
    <name type="scientific">Nitratireductor pacificus pht-3B</name>
    <dbReference type="NCBI Taxonomy" id="391937"/>
    <lineage>
        <taxon>Bacteria</taxon>
        <taxon>Pseudomonadati</taxon>
        <taxon>Pseudomonadota</taxon>
        <taxon>Alphaproteobacteria</taxon>
        <taxon>Hyphomicrobiales</taxon>
        <taxon>Phyllobacteriaceae</taxon>
        <taxon>Nitratireductor</taxon>
    </lineage>
</organism>
<dbReference type="eggNOG" id="COG2814">
    <property type="taxonomic scope" value="Bacteria"/>
</dbReference>
<keyword evidence="2 4" id="KW-1133">Transmembrane helix</keyword>
<proteinExistence type="predicted"/>
<dbReference type="EMBL" id="AMRM01000004">
    <property type="protein sequence ID" value="EKF20099.1"/>
    <property type="molecule type" value="Genomic_DNA"/>
</dbReference>
<dbReference type="STRING" id="391937.NA2_04896"/>
<dbReference type="RefSeq" id="WP_008594859.1">
    <property type="nucleotide sequence ID" value="NZ_AMRM01000004.1"/>
</dbReference>
<dbReference type="Pfam" id="PF07690">
    <property type="entry name" value="MFS_1"/>
    <property type="match status" value="1"/>
</dbReference>
<dbReference type="PANTHER" id="PTHR23542:SF1">
    <property type="entry name" value="MAJOR FACILITATOR SUPERFAMILY (MFS) PROFILE DOMAIN-CONTAINING PROTEIN"/>
    <property type="match status" value="1"/>
</dbReference>
<feature type="transmembrane region" description="Helical" evidence="4">
    <location>
        <begin position="47"/>
        <end position="69"/>
    </location>
</feature>
<feature type="transmembrane region" description="Helical" evidence="4">
    <location>
        <begin position="363"/>
        <end position="382"/>
    </location>
</feature>
<dbReference type="GO" id="GO:0022857">
    <property type="term" value="F:transmembrane transporter activity"/>
    <property type="evidence" value="ECO:0007669"/>
    <property type="project" value="InterPro"/>
</dbReference>
<evidence type="ECO:0000256" key="2">
    <source>
        <dbReference type="ARBA" id="ARBA00022989"/>
    </source>
</evidence>
<evidence type="ECO:0000313" key="7">
    <source>
        <dbReference type="Proteomes" id="UP000006786"/>
    </source>
</evidence>
<dbReference type="PATRIC" id="fig|391937.3.peg.1010"/>
<dbReference type="InterPro" id="IPR011701">
    <property type="entry name" value="MFS"/>
</dbReference>
<evidence type="ECO:0000256" key="1">
    <source>
        <dbReference type="ARBA" id="ARBA00022692"/>
    </source>
</evidence>
<evidence type="ECO:0000259" key="5">
    <source>
        <dbReference type="PROSITE" id="PS50850"/>
    </source>
</evidence>
<keyword evidence="1 4" id="KW-0812">Transmembrane</keyword>
<gene>
    <name evidence="6" type="ORF">NA2_04896</name>
</gene>
<keyword evidence="7" id="KW-1185">Reference proteome</keyword>
<dbReference type="InterPro" id="IPR036259">
    <property type="entry name" value="MFS_trans_sf"/>
</dbReference>
<dbReference type="Proteomes" id="UP000006786">
    <property type="component" value="Unassembled WGS sequence"/>
</dbReference>
<feature type="transmembrane region" description="Helical" evidence="4">
    <location>
        <begin position="277"/>
        <end position="306"/>
    </location>
</feature>
<feature type="transmembrane region" description="Helical" evidence="4">
    <location>
        <begin position="20"/>
        <end position="41"/>
    </location>
</feature>
<evidence type="ECO:0000313" key="6">
    <source>
        <dbReference type="EMBL" id="EKF20099.1"/>
    </source>
</evidence>
<feature type="transmembrane region" description="Helical" evidence="4">
    <location>
        <begin position="148"/>
        <end position="168"/>
    </location>
</feature>
<comment type="caution">
    <text evidence="6">The sequence shown here is derived from an EMBL/GenBank/DDBJ whole genome shotgun (WGS) entry which is preliminary data.</text>
</comment>